<evidence type="ECO:0000313" key="4">
    <source>
        <dbReference type="EMBL" id="CAL6044766.1"/>
    </source>
</evidence>
<dbReference type="AlphaFoldDB" id="A0AA86PV30"/>
<dbReference type="Proteomes" id="UP001642409">
    <property type="component" value="Unassembled WGS sequence"/>
</dbReference>
<organism evidence="1">
    <name type="scientific">Hexamita inflata</name>
    <dbReference type="NCBI Taxonomy" id="28002"/>
    <lineage>
        <taxon>Eukaryota</taxon>
        <taxon>Metamonada</taxon>
        <taxon>Diplomonadida</taxon>
        <taxon>Hexamitidae</taxon>
        <taxon>Hexamitinae</taxon>
        <taxon>Hexamita</taxon>
    </lineage>
</organism>
<accession>A0AA86PV30</accession>
<evidence type="ECO:0000313" key="3">
    <source>
        <dbReference type="EMBL" id="CAL6021734.1"/>
    </source>
</evidence>
<sequence length="105" mass="12454">MSKAHYSIYRRQQMFDNSSKQIDFISYANQENAQEQIVLQKIRAALVPEPQVLPPDLIQFNPHLDSSRKFYLKNELSINSKMVAKCKVAPFQGDHRQRFLRMKWK</sequence>
<comment type="caution">
    <text evidence="1">The sequence shown here is derived from an EMBL/GenBank/DDBJ whole genome shotgun (WGS) entry which is preliminary data.</text>
</comment>
<evidence type="ECO:0000313" key="2">
    <source>
        <dbReference type="EMBL" id="CAI9973235.1"/>
    </source>
</evidence>
<protein>
    <submittedName>
        <fullName evidence="3">Hypothetical_protein</fullName>
    </submittedName>
</protein>
<gene>
    <name evidence="3" type="ORF">HINF_LOCUS28312</name>
    <name evidence="1" type="ORF">HINF_LOCUS34131</name>
    <name evidence="4" type="ORF">HINF_LOCUS40716</name>
    <name evidence="2" type="ORF">HINF_LOCUS60880</name>
</gene>
<reference evidence="3 5" key="2">
    <citation type="submission" date="2024-07" db="EMBL/GenBank/DDBJ databases">
        <authorList>
            <person name="Akdeniz Z."/>
        </authorList>
    </citation>
    <scope>NUCLEOTIDE SEQUENCE [LARGE SCALE GENOMIC DNA]</scope>
</reference>
<reference evidence="1" key="1">
    <citation type="submission" date="2023-06" db="EMBL/GenBank/DDBJ databases">
        <authorList>
            <person name="Kurt Z."/>
        </authorList>
    </citation>
    <scope>NUCLEOTIDE SEQUENCE</scope>
</reference>
<dbReference type="EMBL" id="CAXDID020000161">
    <property type="protein sequence ID" value="CAL6044766.1"/>
    <property type="molecule type" value="Genomic_DNA"/>
</dbReference>
<evidence type="ECO:0000313" key="1">
    <source>
        <dbReference type="EMBL" id="CAI9946486.1"/>
    </source>
</evidence>
<dbReference type="EMBL" id="CATOUU010000762">
    <property type="protein sequence ID" value="CAI9946486.1"/>
    <property type="molecule type" value="Genomic_DNA"/>
</dbReference>
<keyword evidence="5" id="KW-1185">Reference proteome</keyword>
<dbReference type="EMBL" id="CATOUU010001119">
    <property type="protein sequence ID" value="CAI9973235.1"/>
    <property type="molecule type" value="Genomic_DNA"/>
</dbReference>
<proteinExistence type="predicted"/>
<evidence type="ECO:0000313" key="5">
    <source>
        <dbReference type="Proteomes" id="UP001642409"/>
    </source>
</evidence>
<name>A0AA86PV30_9EUKA</name>
<dbReference type="EMBL" id="CAXDID020000089">
    <property type="protein sequence ID" value="CAL6021734.1"/>
    <property type="molecule type" value="Genomic_DNA"/>
</dbReference>